<dbReference type="Proteomes" id="UP000070700">
    <property type="component" value="Unassembled WGS sequence"/>
</dbReference>
<dbReference type="KEGG" id="psco:LY89DRAFT_675266"/>
<evidence type="ECO:0000313" key="1">
    <source>
        <dbReference type="EMBL" id="KUJ10435.1"/>
    </source>
</evidence>
<dbReference type="RefSeq" id="XP_018064790.1">
    <property type="nucleotide sequence ID" value="XM_018213496.1"/>
</dbReference>
<dbReference type="EMBL" id="KQ947429">
    <property type="protein sequence ID" value="KUJ10435.1"/>
    <property type="molecule type" value="Genomic_DNA"/>
</dbReference>
<gene>
    <name evidence="1" type="ORF">LY89DRAFT_675266</name>
</gene>
<organism evidence="1 2">
    <name type="scientific">Mollisia scopiformis</name>
    <name type="common">Conifer needle endophyte fungus</name>
    <name type="synonym">Phialocephala scopiformis</name>
    <dbReference type="NCBI Taxonomy" id="149040"/>
    <lineage>
        <taxon>Eukaryota</taxon>
        <taxon>Fungi</taxon>
        <taxon>Dikarya</taxon>
        <taxon>Ascomycota</taxon>
        <taxon>Pezizomycotina</taxon>
        <taxon>Leotiomycetes</taxon>
        <taxon>Helotiales</taxon>
        <taxon>Mollisiaceae</taxon>
        <taxon>Mollisia</taxon>
    </lineage>
</organism>
<accession>A0A132BDD0</accession>
<dbReference type="GeneID" id="28823222"/>
<protein>
    <submittedName>
        <fullName evidence="1">Uncharacterized protein</fullName>
    </submittedName>
</protein>
<dbReference type="InParanoid" id="A0A132BDD0"/>
<name>A0A132BDD0_MOLSC</name>
<dbReference type="AlphaFoldDB" id="A0A132BDD0"/>
<evidence type="ECO:0000313" key="2">
    <source>
        <dbReference type="Proteomes" id="UP000070700"/>
    </source>
</evidence>
<proteinExistence type="predicted"/>
<reference evidence="1 2" key="1">
    <citation type="submission" date="2015-10" db="EMBL/GenBank/DDBJ databases">
        <title>Full genome of DAOMC 229536 Phialocephala scopiformis, a fungal endophyte of spruce producing the potent anti-insectan compound rugulosin.</title>
        <authorList>
            <consortium name="DOE Joint Genome Institute"/>
            <person name="Walker A.K."/>
            <person name="Frasz S.L."/>
            <person name="Seifert K.A."/>
            <person name="Miller J.D."/>
            <person name="Mondo S.J."/>
            <person name="Labutti K."/>
            <person name="Lipzen A."/>
            <person name="Dockter R."/>
            <person name="Kennedy M."/>
            <person name="Grigoriev I.V."/>
            <person name="Spatafora J.W."/>
        </authorList>
    </citation>
    <scope>NUCLEOTIDE SEQUENCE [LARGE SCALE GENOMIC DNA]</scope>
    <source>
        <strain evidence="1 2">CBS 120377</strain>
    </source>
</reference>
<keyword evidence="2" id="KW-1185">Reference proteome</keyword>
<sequence length="331" mass="38235">MSQQHDIETANYSKVLRYLEIIDFGLTGNTSAPHPSTMDGVMEAFSLMAPSMTTPMVFHVMADTKLLYPELEYSEEENEKLMELSVCDCGRNMDEKSRCFSCEKRTCKSCCYSLLDACTRIDEPENNDESHMHARHRSLAAKRVRFPCEECSTDIQLDDGYCECDDVLFGQHHGWDFGAYCKECMPGVMDDMARPNTTEDGFQIVQERGARLYDEYTCDCGEPRREGVQLGPYCKLCWKLCQPYNLAVDTDSEDEEEPDKEYCPYFIEYEEFDHDTPKTVAEFEQEADEKWAQEEARLEREAAAARIRKPDCRCAFCRWSVGNECRGNFPY</sequence>